<dbReference type="AlphaFoldDB" id="A0A2N0YZX3"/>
<evidence type="ECO:0000313" key="4">
    <source>
        <dbReference type="EMBL" id="PKG22799.1"/>
    </source>
</evidence>
<dbReference type="FunFam" id="3.40.50.720:FF:000084">
    <property type="entry name" value="Short-chain dehydrogenase reductase"/>
    <property type="match status" value="1"/>
</dbReference>
<keyword evidence="2" id="KW-0521">NADP</keyword>
<dbReference type="Proteomes" id="UP000233375">
    <property type="component" value="Unassembled WGS sequence"/>
</dbReference>
<comment type="caution">
    <text evidence="4">The sequence shown here is derived from an EMBL/GenBank/DDBJ whole genome shotgun (WGS) entry which is preliminary data.</text>
</comment>
<evidence type="ECO:0000256" key="1">
    <source>
        <dbReference type="ARBA" id="ARBA00006484"/>
    </source>
</evidence>
<sequence length="263" mass="29003">MENNIFSLENKTIIITGGSGHLGSSMAESFVKYGARVYLASRNNDKNADFSRYLANKYKTDVFYIKMDTNNSSSVKEAINHIMLKEKKIDVVVNNAYNGKTGEMLTGTESDWMSSYDGSIHSTYRVIKEVLPIMVSQKSGSIINIASMYGVVSPNPYIYGESGQNSPPHYGSAKAAIIHFTKYLAGHFGKEGIRVNCISPGPFPNEQTQQHQKEFMAQLCEKNPMGRIGKPEELQGIAVLLASDASSYITGQNICVDGGWTIW</sequence>
<name>A0A2N0YZX3_9BACI</name>
<dbReference type="GO" id="GO:0008206">
    <property type="term" value="P:bile acid metabolic process"/>
    <property type="evidence" value="ECO:0007669"/>
    <property type="project" value="UniProtKB-ARBA"/>
</dbReference>
<accession>A0A2N0YZX3</accession>
<evidence type="ECO:0000256" key="2">
    <source>
        <dbReference type="ARBA" id="ARBA00022857"/>
    </source>
</evidence>
<protein>
    <submittedName>
        <fullName evidence="4">Gluconate 5-dehydrogenase</fullName>
    </submittedName>
</protein>
<dbReference type="PANTHER" id="PTHR43618:SF8">
    <property type="entry name" value="7ALPHA-HYDROXYSTEROID DEHYDROGENASE"/>
    <property type="match status" value="1"/>
</dbReference>
<gene>
    <name evidence="4" type="ORF">CWS01_15295</name>
</gene>
<dbReference type="SUPFAM" id="SSF51735">
    <property type="entry name" value="NAD(P)-binding Rossmann-fold domains"/>
    <property type="match status" value="1"/>
</dbReference>
<comment type="similarity">
    <text evidence="1">Belongs to the short-chain dehydrogenases/reductases (SDR) family.</text>
</comment>
<dbReference type="InterPro" id="IPR002347">
    <property type="entry name" value="SDR_fam"/>
</dbReference>
<dbReference type="PANTHER" id="PTHR43618">
    <property type="entry name" value="7-ALPHA-HYDROXYSTEROID DEHYDROGENASE"/>
    <property type="match status" value="1"/>
</dbReference>
<dbReference type="PRINTS" id="PR00081">
    <property type="entry name" value="GDHRDH"/>
</dbReference>
<proteinExistence type="inferred from homology"/>
<reference evidence="4 5" key="1">
    <citation type="journal article" date="2003" name="Int. J. Syst. Evol. Microbiol.">
        <title>Bacillus nealsonii sp. nov., isolated from a spacecraft-assembly facility, whose spores are gamma-radiation resistant.</title>
        <authorList>
            <person name="Venkateswaran K."/>
            <person name="Kempf M."/>
            <person name="Chen F."/>
            <person name="Satomi M."/>
            <person name="Nicholson W."/>
            <person name="Kern R."/>
        </authorList>
    </citation>
    <scope>NUCLEOTIDE SEQUENCE [LARGE SCALE GENOMIC DNA]</scope>
    <source>
        <strain evidence="4 5">FO-92</strain>
    </source>
</reference>
<dbReference type="InterPro" id="IPR036291">
    <property type="entry name" value="NAD(P)-bd_dom_sf"/>
</dbReference>
<dbReference type="InterPro" id="IPR052178">
    <property type="entry name" value="Sec_Metab_Biosynth_SDR"/>
</dbReference>
<evidence type="ECO:0000313" key="5">
    <source>
        <dbReference type="Proteomes" id="UP000233375"/>
    </source>
</evidence>
<dbReference type="Gene3D" id="3.40.50.720">
    <property type="entry name" value="NAD(P)-binding Rossmann-like Domain"/>
    <property type="match status" value="1"/>
</dbReference>
<dbReference type="Pfam" id="PF13561">
    <property type="entry name" value="adh_short_C2"/>
    <property type="match status" value="1"/>
</dbReference>
<dbReference type="OrthoDB" id="9803333at2"/>
<organism evidence="4 5">
    <name type="scientific">Niallia nealsonii</name>
    <dbReference type="NCBI Taxonomy" id="115979"/>
    <lineage>
        <taxon>Bacteria</taxon>
        <taxon>Bacillati</taxon>
        <taxon>Bacillota</taxon>
        <taxon>Bacilli</taxon>
        <taxon>Bacillales</taxon>
        <taxon>Bacillaceae</taxon>
        <taxon>Niallia</taxon>
    </lineage>
</organism>
<keyword evidence="3" id="KW-0560">Oxidoreductase</keyword>
<dbReference type="EMBL" id="PISE01000034">
    <property type="protein sequence ID" value="PKG22799.1"/>
    <property type="molecule type" value="Genomic_DNA"/>
</dbReference>
<dbReference type="GO" id="GO:0016491">
    <property type="term" value="F:oxidoreductase activity"/>
    <property type="evidence" value="ECO:0007669"/>
    <property type="project" value="UniProtKB-KW"/>
</dbReference>
<dbReference type="PRINTS" id="PR00080">
    <property type="entry name" value="SDRFAMILY"/>
</dbReference>
<keyword evidence="5" id="KW-1185">Reference proteome</keyword>
<evidence type="ECO:0000256" key="3">
    <source>
        <dbReference type="ARBA" id="ARBA00023002"/>
    </source>
</evidence>